<evidence type="ECO:0000256" key="2">
    <source>
        <dbReference type="SAM" id="MobiDB-lite"/>
    </source>
</evidence>
<name>A0A3D3R9S0_9PLAN</name>
<sequence length="867" mass="99053">MAKETKAQPESDESANVAVQDPPEKKSGDANIESAASDSVALRARVTGFVKSRWKILAGIVPVLLLLGGYLMSLSGEPEKTPKETLAEALQILGSSTDTKTRSEALELAYALKKQEYLDPDFPGALYFIFGVVAFQNAEELHGEAQDHQYLIASRYLREAERRAIDQEHRPEWCYALGTSLYKSGSIQKSRPLLEEAVSTFAENKLNASMSLTDIYLDHKEPSELKQAFDLNSECLQLEDLDPEMRDRLYLQRAQIFLAQGKNTEAQEVLDRVKQQESVNQVTLVFQAQTLMAEGNYKEALTILAPVKDNLGLERKFSRQASYLMGVCAESLGDADGAIDFFEQTTHRYAGTQEGLAAFLRLAELLRKNGRTEESLIAYRTALRSIHSPDEFRNRWISLQSVKTYVLNAWNDWVDEDRIKDDVTYFNAAIQLSDYLPPLLPEVQSKELAANANRRWAEYLQRRYEEATVTEQESLRGELNEHWKQSGRAYFELARRLTTSDRYGDILAISADHFQKGLDFETALKVLTRFINTNPEKQMPQALVQRGEILLELDRLDEAINHFERVMTNYPTDVSAFEAQYLLGIVYLEKNELDQAQAVWKEILESSQLTPKAKQWGDALFSLGKLNFHQGKIAESEKQSETAEDAPEGQITGSRQNRYYEEATRRLTEYVKRYPESEKISEARYLLARSLQNLSDQPLREMKEARTDNARQELKRKQFGYLNQALTQLQYLNRDLRQLENRDRLDALGKQLLKSSCFGKAHILYLTEEYAEAIKSYHDAVNRYPQCTEVLIAYMKMSGCYEALGKKNEAKSMLEQAKIILKQMPDSVFESGATNLGREEWNRWLDWSREFRDSDSRTSALPPVNGA</sequence>
<dbReference type="PANTHER" id="PTHR12558">
    <property type="entry name" value="CELL DIVISION CYCLE 16,23,27"/>
    <property type="match status" value="1"/>
</dbReference>
<dbReference type="PANTHER" id="PTHR12558:SF13">
    <property type="entry name" value="CELL DIVISION CYCLE PROTEIN 27 HOMOLOG"/>
    <property type="match status" value="1"/>
</dbReference>
<feature type="region of interest" description="Disordered" evidence="2">
    <location>
        <begin position="1"/>
        <end position="32"/>
    </location>
</feature>
<comment type="caution">
    <text evidence="4">The sequence shown here is derived from an EMBL/GenBank/DDBJ whole genome shotgun (WGS) entry which is preliminary data.</text>
</comment>
<dbReference type="PROSITE" id="PS50005">
    <property type="entry name" value="TPR"/>
    <property type="match status" value="1"/>
</dbReference>
<evidence type="ECO:0000313" key="4">
    <source>
        <dbReference type="EMBL" id="HCO25529.1"/>
    </source>
</evidence>
<dbReference type="Proteomes" id="UP000263642">
    <property type="component" value="Unassembled WGS sequence"/>
</dbReference>
<dbReference type="SMART" id="SM00028">
    <property type="entry name" value="TPR"/>
    <property type="match status" value="8"/>
</dbReference>
<gene>
    <name evidence="4" type="ORF">DIT97_21820</name>
</gene>
<feature type="region of interest" description="Disordered" evidence="2">
    <location>
        <begin position="634"/>
        <end position="655"/>
    </location>
</feature>
<dbReference type="Pfam" id="PF13432">
    <property type="entry name" value="TPR_16"/>
    <property type="match status" value="1"/>
</dbReference>
<keyword evidence="1" id="KW-0802">TPR repeat</keyword>
<evidence type="ECO:0000256" key="3">
    <source>
        <dbReference type="SAM" id="Phobius"/>
    </source>
</evidence>
<accession>A0A3D3R9S0</accession>
<proteinExistence type="predicted"/>
<evidence type="ECO:0000313" key="5">
    <source>
        <dbReference type="Proteomes" id="UP000263642"/>
    </source>
</evidence>
<keyword evidence="3" id="KW-1133">Transmembrane helix</keyword>
<dbReference type="Gene3D" id="1.25.40.10">
    <property type="entry name" value="Tetratricopeptide repeat domain"/>
    <property type="match status" value="4"/>
</dbReference>
<evidence type="ECO:0008006" key="6">
    <source>
        <dbReference type="Google" id="ProtNLM"/>
    </source>
</evidence>
<dbReference type="SUPFAM" id="SSF48452">
    <property type="entry name" value="TPR-like"/>
    <property type="match status" value="3"/>
</dbReference>
<dbReference type="InterPro" id="IPR011990">
    <property type="entry name" value="TPR-like_helical_dom_sf"/>
</dbReference>
<reference evidence="4 5" key="1">
    <citation type="journal article" date="2018" name="Nat. Biotechnol.">
        <title>A standardized bacterial taxonomy based on genome phylogeny substantially revises the tree of life.</title>
        <authorList>
            <person name="Parks D.H."/>
            <person name="Chuvochina M."/>
            <person name="Waite D.W."/>
            <person name="Rinke C."/>
            <person name="Skarshewski A."/>
            <person name="Chaumeil P.A."/>
            <person name="Hugenholtz P."/>
        </authorList>
    </citation>
    <scope>NUCLEOTIDE SEQUENCE [LARGE SCALE GENOMIC DNA]</scope>
    <source>
        <strain evidence="4">UBA9375</strain>
    </source>
</reference>
<dbReference type="InterPro" id="IPR019734">
    <property type="entry name" value="TPR_rpt"/>
</dbReference>
<feature type="repeat" description="TPR" evidence="1">
    <location>
        <begin position="540"/>
        <end position="573"/>
    </location>
</feature>
<dbReference type="EMBL" id="DQAY01000132">
    <property type="protein sequence ID" value="HCO25529.1"/>
    <property type="molecule type" value="Genomic_DNA"/>
</dbReference>
<dbReference type="AlphaFoldDB" id="A0A3D3R9S0"/>
<keyword evidence="3" id="KW-0472">Membrane</keyword>
<feature type="transmembrane region" description="Helical" evidence="3">
    <location>
        <begin position="54"/>
        <end position="72"/>
    </location>
</feature>
<keyword evidence="3" id="KW-0812">Transmembrane</keyword>
<organism evidence="4 5">
    <name type="scientific">Gimesia maris</name>
    <dbReference type="NCBI Taxonomy" id="122"/>
    <lineage>
        <taxon>Bacteria</taxon>
        <taxon>Pseudomonadati</taxon>
        <taxon>Planctomycetota</taxon>
        <taxon>Planctomycetia</taxon>
        <taxon>Planctomycetales</taxon>
        <taxon>Planctomycetaceae</taxon>
        <taxon>Gimesia</taxon>
    </lineage>
</organism>
<dbReference type="Pfam" id="PF14559">
    <property type="entry name" value="TPR_19"/>
    <property type="match status" value="1"/>
</dbReference>
<protein>
    <recommendedName>
        <fullName evidence="6">Tol-pal system protein YbgF</fullName>
    </recommendedName>
</protein>
<evidence type="ECO:0000256" key="1">
    <source>
        <dbReference type="PROSITE-ProRule" id="PRU00339"/>
    </source>
</evidence>